<protein>
    <submittedName>
        <fullName evidence="2">Putative thiol-disulfide isomerase and thioredoxin</fullName>
    </submittedName>
</protein>
<accession>A0A0K8RKC7</accession>
<evidence type="ECO:0000256" key="1">
    <source>
        <dbReference type="SAM" id="MobiDB-lite"/>
    </source>
</evidence>
<name>A0A0K8RKC7_IXORI</name>
<dbReference type="AlphaFoldDB" id="A0A0K8RKC7"/>
<reference evidence="2" key="1">
    <citation type="submission" date="2012-12" db="EMBL/GenBank/DDBJ databases">
        <title>Identification and characterization of a phenylalanine ammonia-lyase gene family in Isatis indigotica Fort.</title>
        <authorList>
            <person name="Liu Q."/>
            <person name="Chen J."/>
            <person name="Zhou X."/>
            <person name="Di P."/>
            <person name="Xiao Y."/>
            <person name="Xuan H."/>
            <person name="Zhang L."/>
            <person name="Chen W."/>
        </authorList>
    </citation>
    <scope>NUCLEOTIDE SEQUENCE</scope>
    <source>
        <tissue evidence="2">Salivary gland</tissue>
    </source>
</reference>
<proteinExistence type="evidence at transcript level"/>
<organism evidence="2">
    <name type="scientific">Ixodes ricinus</name>
    <name type="common">Common tick</name>
    <name type="synonym">Acarus ricinus</name>
    <dbReference type="NCBI Taxonomy" id="34613"/>
    <lineage>
        <taxon>Eukaryota</taxon>
        <taxon>Metazoa</taxon>
        <taxon>Ecdysozoa</taxon>
        <taxon>Arthropoda</taxon>
        <taxon>Chelicerata</taxon>
        <taxon>Arachnida</taxon>
        <taxon>Acari</taxon>
        <taxon>Parasitiformes</taxon>
        <taxon>Ixodida</taxon>
        <taxon>Ixodoidea</taxon>
        <taxon>Ixodidae</taxon>
        <taxon>Ixodinae</taxon>
        <taxon>Ixodes</taxon>
    </lineage>
</organism>
<sequence>MSCVNIKLDENQKPRKKRTGQTNKRIDHRILHTRVTYLVTLTKAFNKCKKRCSLINVQPKRFQCCLNLQHTIQQTVAPTSARAQLQPNFSPSQ</sequence>
<dbReference type="EMBL" id="GADI01002465">
    <property type="protein sequence ID" value="JAA71343.1"/>
    <property type="molecule type" value="mRNA"/>
</dbReference>
<dbReference type="GO" id="GO:0016853">
    <property type="term" value="F:isomerase activity"/>
    <property type="evidence" value="ECO:0007669"/>
    <property type="project" value="UniProtKB-KW"/>
</dbReference>
<keyword evidence="2" id="KW-0413">Isomerase</keyword>
<feature type="region of interest" description="Disordered" evidence="1">
    <location>
        <begin position="1"/>
        <end position="25"/>
    </location>
</feature>
<evidence type="ECO:0000313" key="2">
    <source>
        <dbReference type="EMBL" id="JAA71343.1"/>
    </source>
</evidence>